<reference evidence="9 10" key="1">
    <citation type="submission" date="2014-08" db="EMBL/GenBank/DDBJ databases">
        <title>Clostridium innocuum, an unnegligible vancomycin-resistant pathogen causing extra-intestinal infections.</title>
        <authorList>
            <person name="Feng Y."/>
            <person name="Chiu C.-H."/>
        </authorList>
    </citation>
    <scope>NUCLEOTIDE SEQUENCE [LARGE SCALE GENOMIC DNA]</scope>
    <source>
        <strain evidence="9 10">AN88</strain>
    </source>
</reference>
<evidence type="ECO:0000256" key="5">
    <source>
        <dbReference type="ARBA" id="ARBA00022989"/>
    </source>
</evidence>
<dbReference type="RefSeq" id="WP_044903336.1">
    <property type="nucleotide sequence ID" value="NZ_JQIF01000001.1"/>
</dbReference>
<keyword evidence="3" id="KW-1003">Cell membrane</keyword>
<keyword evidence="6 7" id="KW-0472">Membrane</keyword>
<evidence type="ECO:0000256" key="7">
    <source>
        <dbReference type="SAM" id="Phobius"/>
    </source>
</evidence>
<keyword evidence="4 7" id="KW-0812">Transmembrane</keyword>
<evidence type="ECO:0000313" key="10">
    <source>
        <dbReference type="Proteomes" id="UP000030008"/>
    </source>
</evidence>
<dbReference type="InterPro" id="IPR003004">
    <property type="entry name" value="GspF/PilC"/>
</dbReference>
<proteinExistence type="inferred from homology"/>
<gene>
    <name evidence="9" type="ORF">CIAN88_00305</name>
</gene>
<evidence type="ECO:0000259" key="8">
    <source>
        <dbReference type="Pfam" id="PF00482"/>
    </source>
</evidence>
<dbReference type="PANTHER" id="PTHR30012:SF0">
    <property type="entry name" value="TYPE II SECRETION SYSTEM PROTEIN F-RELATED"/>
    <property type="match status" value="1"/>
</dbReference>
<dbReference type="Proteomes" id="UP000030008">
    <property type="component" value="Unassembled WGS sequence"/>
</dbReference>
<feature type="domain" description="Type II secretion system protein GspF" evidence="8">
    <location>
        <begin position="215"/>
        <end position="334"/>
    </location>
</feature>
<protein>
    <submittedName>
        <fullName evidence="9">Type II secretion protein F</fullName>
    </submittedName>
</protein>
<evidence type="ECO:0000256" key="3">
    <source>
        <dbReference type="ARBA" id="ARBA00022475"/>
    </source>
</evidence>
<accession>A0A099IDK7</accession>
<comment type="similarity">
    <text evidence="2">Belongs to the GSP F family.</text>
</comment>
<feature type="transmembrane region" description="Helical" evidence="7">
    <location>
        <begin position="315"/>
        <end position="336"/>
    </location>
</feature>
<feature type="transmembrane region" description="Helical" evidence="7">
    <location>
        <begin position="112"/>
        <end position="135"/>
    </location>
</feature>
<dbReference type="InterPro" id="IPR042094">
    <property type="entry name" value="T2SS_GspF_sf"/>
</dbReference>
<dbReference type="Pfam" id="PF00482">
    <property type="entry name" value="T2SSF"/>
    <property type="match status" value="2"/>
</dbReference>
<evidence type="ECO:0000256" key="6">
    <source>
        <dbReference type="ARBA" id="ARBA00023136"/>
    </source>
</evidence>
<feature type="domain" description="Type II secretion system protein GspF" evidence="8">
    <location>
        <begin position="14"/>
        <end position="136"/>
    </location>
</feature>
<dbReference type="AlphaFoldDB" id="A0A099IDK7"/>
<organism evidence="9 10">
    <name type="scientific">Clostridium innocuum</name>
    <dbReference type="NCBI Taxonomy" id="1522"/>
    <lineage>
        <taxon>Bacteria</taxon>
        <taxon>Bacillati</taxon>
        <taxon>Bacillota</taxon>
        <taxon>Clostridia</taxon>
        <taxon>Eubacteriales</taxon>
        <taxon>Clostridiaceae</taxon>
        <taxon>Clostridium</taxon>
    </lineage>
</organism>
<evidence type="ECO:0000256" key="1">
    <source>
        <dbReference type="ARBA" id="ARBA00004651"/>
    </source>
</evidence>
<dbReference type="Gene3D" id="1.20.81.30">
    <property type="entry name" value="Type II secretion system (T2SS), domain F"/>
    <property type="match status" value="2"/>
</dbReference>
<dbReference type="PANTHER" id="PTHR30012">
    <property type="entry name" value="GENERAL SECRETION PATHWAY PROTEIN"/>
    <property type="match status" value="1"/>
</dbReference>
<evidence type="ECO:0000256" key="4">
    <source>
        <dbReference type="ARBA" id="ARBA00022692"/>
    </source>
</evidence>
<sequence length="343" mass="37959">MTHTTLRSEEMFDFCTQMSMILAGGLSVEEGLEIIGDDTENPHMKEAAGCLLEKVHVVGSFSAALDEAPYFDTYAKKMVEIGEISGHLDNVMKELALYYERSSDLKQSLKEALTYPSVLLLMMWAVVGIIVWKVLPIFEKVLLHMGAALQGTAASMMRFGQLFATASFIILTLFLLGGILLAVTFRKSGGKSFLSHLFMTKQLYHNMVMAKMTYALSLFITSGYEMEEALGYLRDVVGDEAVQKKIDACRSDMQEGKSFSQCLREQTLYQGVYASMIITGFHSGKSDEVMQKVSTLYEKDVDTSISTFLNTIEPVIVIVLSVIVGIILLSVMLPLMSIMSSIG</sequence>
<dbReference type="GO" id="GO:0005886">
    <property type="term" value="C:plasma membrane"/>
    <property type="evidence" value="ECO:0007669"/>
    <property type="project" value="UniProtKB-SubCell"/>
</dbReference>
<dbReference type="EMBL" id="JQIF01000001">
    <property type="protein sequence ID" value="KGJ55053.1"/>
    <property type="molecule type" value="Genomic_DNA"/>
</dbReference>
<keyword evidence="5 7" id="KW-1133">Transmembrane helix</keyword>
<dbReference type="InterPro" id="IPR018076">
    <property type="entry name" value="T2SS_GspF_dom"/>
</dbReference>
<evidence type="ECO:0000313" key="9">
    <source>
        <dbReference type="EMBL" id="KGJ55053.1"/>
    </source>
</evidence>
<feature type="transmembrane region" description="Helical" evidence="7">
    <location>
        <begin position="162"/>
        <end position="183"/>
    </location>
</feature>
<name>A0A099IDK7_CLOIN</name>
<dbReference type="PRINTS" id="PR00812">
    <property type="entry name" value="BCTERIALGSPF"/>
</dbReference>
<evidence type="ECO:0000256" key="2">
    <source>
        <dbReference type="ARBA" id="ARBA00005745"/>
    </source>
</evidence>
<comment type="subcellular location">
    <subcellularLocation>
        <location evidence="1">Cell membrane</location>
        <topology evidence="1">Multi-pass membrane protein</topology>
    </subcellularLocation>
</comment>
<comment type="caution">
    <text evidence="9">The sequence shown here is derived from an EMBL/GenBank/DDBJ whole genome shotgun (WGS) entry which is preliminary data.</text>
</comment>